<evidence type="ECO:0000256" key="2">
    <source>
        <dbReference type="ARBA" id="ARBA00023054"/>
    </source>
</evidence>
<dbReference type="InterPro" id="IPR050465">
    <property type="entry name" value="UPF0194_transport"/>
</dbReference>
<gene>
    <name evidence="4" type="ORF">EBQ26_07905</name>
</gene>
<dbReference type="Gene3D" id="1.10.287.470">
    <property type="entry name" value="Helix hairpin bin"/>
    <property type="match status" value="1"/>
</dbReference>
<feature type="region of interest" description="Disordered" evidence="3">
    <location>
        <begin position="149"/>
        <end position="177"/>
    </location>
</feature>
<protein>
    <submittedName>
        <fullName evidence="4">HlyD family efflux transporter periplasmic adaptor subunit</fullName>
    </submittedName>
</protein>
<reference evidence="4 5" key="1">
    <citation type="submission" date="2018-10" db="EMBL/GenBank/DDBJ databases">
        <title>Comamonadaceae CDC group NO-1 genome sequencing and assembly.</title>
        <authorList>
            <person name="Bernier A.-M."/>
            <person name="Bernard K."/>
        </authorList>
    </citation>
    <scope>NUCLEOTIDE SEQUENCE [LARGE SCALE GENOMIC DNA]</scope>
    <source>
        <strain evidence="4 5">NML970147</strain>
    </source>
</reference>
<dbReference type="AlphaFoldDB" id="A0A3M6Q671"/>
<evidence type="ECO:0000256" key="1">
    <source>
        <dbReference type="ARBA" id="ARBA00004196"/>
    </source>
</evidence>
<dbReference type="RefSeq" id="WP_122238465.1">
    <property type="nucleotide sequence ID" value="NZ_RDQM01000008.1"/>
</dbReference>
<dbReference type="SUPFAM" id="SSF111369">
    <property type="entry name" value="HlyD-like secretion proteins"/>
    <property type="match status" value="1"/>
</dbReference>
<evidence type="ECO:0000313" key="4">
    <source>
        <dbReference type="EMBL" id="RMW97928.1"/>
    </source>
</evidence>
<dbReference type="PANTHER" id="PTHR32347:SF29">
    <property type="entry name" value="UPF0194 MEMBRANE PROTEIN YBHG"/>
    <property type="match status" value="1"/>
</dbReference>
<organism evidence="4 5">
    <name type="scientific">Allofranklinella schreckenbergeri</name>
    <dbReference type="NCBI Taxonomy" id="1076744"/>
    <lineage>
        <taxon>Bacteria</taxon>
        <taxon>Pseudomonadati</taxon>
        <taxon>Pseudomonadota</taxon>
        <taxon>Betaproteobacteria</taxon>
        <taxon>Burkholderiales</taxon>
        <taxon>Comamonadaceae</taxon>
        <taxon>Allofranklinella</taxon>
    </lineage>
</organism>
<sequence>MTRRKFPTSKILTTVLGLGAAFALVFFTLREDAQLVTTAKAVQAPLEVTFTEEGKTRLKQRYLIAAPVSGTLRRIALQPGERVRAGDALAYIEPASAALLDVRSRSQAQAQVRAAQAALTAAQQHTAAAQAAQRLARADLDRLTPLQAAGAASREQLDQARTRADTTRANLAAARAEERSAQERIRIAQAQLLEGQNPTPATNAQPRALPITAPADGLVLRRLRESAAPVAAGETLLEIGDPAELEIEVEVLSADAVRLTPGMPARILRWGGPHTLHARVRSIEPGGFTKVSALGVQEQRTRVILDFDSPRSQWAALGDAYRVDVEFITHQLPSALQVPGSALFRTPGAGRASAEGDAGGWSVYRVDGPQSREPRARATPVQIGLRSDTSVQITQGLGEGELVILQPDDQIAEGTRLTITGQD</sequence>
<dbReference type="Proteomes" id="UP000267521">
    <property type="component" value="Unassembled WGS sequence"/>
</dbReference>
<feature type="compositionally biased region" description="Basic and acidic residues" evidence="3">
    <location>
        <begin position="155"/>
        <end position="166"/>
    </location>
</feature>
<accession>A0A3M6Q671</accession>
<dbReference type="Gene3D" id="2.40.50.100">
    <property type="match status" value="1"/>
</dbReference>
<dbReference type="Gene3D" id="2.40.30.170">
    <property type="match status" value="1"/>
</dbReference>
<proteinExistence type="predicted"/>
<dbReference type="PANTHER" id="PTHR32347">
    <property type="entry name" value="EFFLUX SYSTEM COMPONENT YKNX-RELATED"/>
    <property type="match status" value="1"/>
</dbReference>
<comment type="caution">
    <text evidence="4">The sequence shown here is derived from an EMBL/GenBank/DDBJ whole genome shotgun (WGS) entry which is preliminary data.</text>
</comment>
<evidence type="ECO:0000313" key="5">
    <source>
        <dbReference type="Proteomes" id="UP000267521"/>
    </source>
</evidence>
<dbReference type="Gene3D" id="2.40.420.20">
    <property type="match status" value="1"/>
</dbReference>
<keyword evidence="2" id="KW-0175">Coiled coil</keyword>
<dbReference type="GO" id="GO:0030313">
    <property type="term" value="C:cell envelope"/>
    <property type="evidence" value="ECO:0007669"/>
    <property type="project" value="UniProtKB-SubCell"/>
</dbReference>
<evidence type="ECO:0000256" key="3">
    <source>
        <dbReference type="SAM" id="MobiDB-lite"/>
    </source>
</evidence>
<name>A0A3M6Q671_9BURK</name>
<comment type="subcellular location">
    <subcellularLocation>
        <location evidence="1">Cell envelope</location>
    </subcellularLocation>
</comment>
<dbReference type="EMBL" id="RDQM01000008">
    <property type="protein sequence ID" value="RMW97928.1"/>
    <property type="molecule type" value="Genomic_DNA"/>
</dbReference>